<dbReference type="Gene3D" id="3.30.70.2330">
    <property type="match status" value="1"/>
</dbReference>
<organism evidence="1 2">
    <name type="scientific">Segatella copri</name>
    <dbReference type="NCBI Taxonomy" id="165179"/>
    <lineage>
        <taxon>Bacteria</taxon>
        <taxon>Pseudomonadati</taxon>
        <taxon>Bacteroidota</taxon>
        <taxon>Bacteroidia</taxon>
        <taxon>Bacteroidales</taxon>
        <taxon>Prevotellaceae</taxon>
        <taxon>Segatella</taxon>
    </lineage>
</organism>
<evidence type="ECO:0000313" key="2">
    <source>
        <dbReference type="Proteomes" id="UP000384372"/>
    </source>
</evidence>
<dbReference type="OrthoDB" id="9965534at2"/>
<gene>
    <name evidence="1" type="ORF">F7D20_10890</name>
</gene>
<reference evidence="1 2" key="1">
    <citation type="submission" date="2019-09" db="EMBL/GenBank/DDBJ databases">
        <title>Distinct polysaccharide growth profiles of human intestinal Prevotella copri isolates.</title>
        <authorList>
            <person name="Fehlner-Peach H."/>
            <person name="Magnabosco C."/>
            <person name="Raghavan V."/>
            <person name="Scher J.U."/>
            <person name="Tett A."/>
            <person name="Cox L.M."/>
            <person name="Gottsegen C."/>
            <person name="Watters A."/>
            <person name="Wiltshire- Gordon J.D."/>
            <person name="Segata N."/>
            <person name="Bonneau R."/>
            <person name="Littman D.R."/>
        </authorList>
    </citation>
    <scope>NUCLEOTIDE SEQUENCE [LARGE SCALE GENOMIC DNA]</scope>
    <source>
        <strain evidence="2">iAQ1173</strain>
    </source>
</reference>
<sequence length="457" mass="52064">MTSRIKIVGVQFAANPDHEPETPMTAQENQRTIDLLTQLDRTHPRVTIKPEPTNAADKEALAVRLMSRKIGYVRNRDDYKSIAFAALAASGRGFFHARVVEVKVDEHGYFYVAVETENLPLVPIVHDDKWMEWEPPLPLFPMTEEMLSVDDAVMMLQELLTLITLTAEDEEEVRGYTEALVSTGKNALWNEARMGMENIVRTMEAKDGEWIQKLAQDMEHLLSGLCTEHRKEERKHEWLPRLLASHDADRCWHEWLHLKGADCRELDLLELSLWLNEIETLLTNIPALANRPTADETDLLTRAYYTHIPLRHLRLLLAAFAVRHRLRIALGLTATAAAPILIGVMQQRLVNTIVAYCRQLKRLEDVKVMQSFLYRHIPYLPPSDKQLVDGMTGRFLSIQEGQMRQTEALQQQTEALKAVAEAPRINNHFAQGSVSVEAGGTMMGDVKIKTNNENQNE</sequence>
<accession>A0A6A7WDA4</accession>
<keyword evidence="2" id="KW-1185">Reference proteome</keyword>
<protein>
    <submittedName>
        <fullName evidence="1">Uncharacterized protein</fullName>
    </submittedName>
</protein>
<dbReference type="AlphaFoldDB" id="A0A6A7WDA4"/>
<evidence type="ECO:0000313" key="1">
    <source>
        <dbReference type="EMBL" id="MQP12447.1"/>
    </source>
</evidence>
<name>A0A6A7WDA4_9BACT</name>
<dbReference type="RefSeq" id="WP_158464053.1">
    <property type="nucleotide sequence ID" value="NZ_VZAD01000082.1"/>
</dbReference>
<comment type="caution">
    <text evidence="1">The sequence shown here is derived from an EMBL/GenBank/DDBJ whole genome shotgun (WGS) entry which is preliminary data.</text>
</comment>
<dbReference type="EMBL" id="VZAD01000082">
    <property type="protein sequence ID" value="MQP12447.1"/>
    <property type="molecule type" value="Genomic_DNA"/>
</dbReference>
<proteinExistence type="predicted"/>
<dbReference type="Proteomes" id="UP000384372">
    <property type="component" value="Unassembled WGS sequence"/>
</dbReference>